<dbReference type="AlphaFoldDB" id="A0A8X8IFX1"/>
<dbReference type="EMBL" id="FNNO01000006">
    <property type="protein sequence ID" value="SDW85029.1"/>
    <property type="molecule type" value="Genomic_DNA"/>
</dbReference>
<feature type="region of interest" description="Disordered" evidence="1">
    <location>
        <begin position="98"/>
        <end position="119"/>
    </location>
</feature>
<evidence type="ECO:0000313" key="3">
    <source>
        <dbReference type="EMBL" id="SDW85029.1"/>
    </source>
</evidence>
<gene>
    <name evidence="3" type="ORF">SAMN05444410_106128</name>
</gene>
<dbReference type="InterPro" id="IPR001387">
    <property type="entry name" value="Cro/C1-type_HTH"/>
</dbReference>
<dbReference type="PROSITE" id="PS50943">
    <property type="entry name" value="HTH_CROC1"/>
    <property type="match status" value="1"/>
</dbReference>
<dbReference type="SUPFAM" id="SSF47413">
    <property type="entry name" value="lambda repressor-like DNA-binding domains"/>
    <property type="match status" value="1"/>
</dbReference>
<protein>
    <submittedName>
        <fullName evidence="3">Helix-turn-helix domain-containing protein</fullName>
    </submittedName>
</protein>
<dbReference type="InterPro" id="IPR010982">
    <property type="entry name" value="Lambda_DNA-bd_dom_sf"/>
</dbReference>
<dbReference type="Pfam" id="PF13560">
    <property type="entry name" value="HTH_31"/>
    <property type="match status" value="1"/>
</dbReference>
<reference evidence="3 4" key="1">
    <citation type="submission" date="2016-10" db="EMBL/GenBank/DDBJ databases">
        <authorList>
            <person name="Varghese N."/>
            <person name="Submissions S."/>
        </authorList>
    </citation>
    <scope>NUCLEOTIDE SEQUENCE [LARGE SCALE GENOMIC DNA]</scope>
    <source>
        <strain evidence="3 4">DSM 25353</strain>
    </source>
</reference>
<feature type="domain" description="HTH cro/C1-type" evidence="2">
    <location>
        <begin position="23"/>
        <end position="77"/>
    </location>
</feature>
<evidence type="ECO:0000313" key="4">
    <source>
        <dbReference type="Proteomes" id="UP000198711"/>
    </source>
</evidence>
<evidence type="ECO:0000259" key="2">
    <source>
        <dbReference type="PROSITE" id="PS50943"/>
    </source>
</evidence>
<accession>A0A8X8IFX1</accession>
<dbReference type="RefSeq" id="WP_257574830.1">
    <property type="nucleotide sequence ID" value="NZ_FNNO01000006.1"/>
</dbReference>
<organism evidence="3 4">
    <name type="scientific">Hydrobacter penzbergensis</name>
    <dbReference type="NCBI Taxonomy" id="1235997"/>
    <lineage>
        <taxon>Bacteria</taxon>
        <taxon>Pseudomonadati</taxon>
        <taxon>Bacteroidota</taxon>
        <taxon>Chitinophagia</taxon>
        <taxon>Chitinophagales</taxon>
        <taxon>Chitinophagaceae</taxon>
        <taxon>Hydrobacter</taxon>
    </lineage>
</organism>
<dbReference type="CDD" id="cd00093">
    <property type="entry name" value="HTH_XRE"/>
    <property type="match status" value="1"/>
</dbReference>
<evidence type="ECO:0000256" key="1">
    <source>
        <dbReference type="SAM" id="MobiDB-lite"/>
    </source>
</evidence>
<dbReference type="Proteomes" id="UP000198711">
    <property type="component" value="Unassembled WGS sequence"/>
</dbReference>
<dbReference type="SMART" id="SM00530">
    <property type="entry name" value="HTH_XRE"/>
    <property type="match status" value="1"/>
</dbReference>
<dbReference type="GO" id="GO:0003677">
    <property type="term" value="F:DNA binding"/>
    <property type="evidence" value="ECO:0007669"/>
    <property type="project" value="InterPro"/>
</dbReference>
<comment type="caution">
    <text evidence="3">The sequence shown here is derived from an EMBL/GenBank/DDBJ whole genome shotgun (WGS) entry which is preliminary data.</text>
</comment>
<dbReference type="Gene3D" id="1.10.260.40">
    <property type="entry name" value="lambda repressor-like DNA-binding domains"/>
    <property type="match status" value="1"/>
</dbReference>
<sequence>MEMKNASILPSVAKTLASLGENIKLARLRRKLSTEEVAERANISRPTLHAVEKGSPRASIGAYAQVLFVLNLEKDLLKVAADDILGRKLQDAGLTVKERSPKKPTKNNMALHTKKNTGI</sequence>
<name>A0A8X8IFX1_9BACT</name>
<proteinExistence type="predicted"/>
<keyword evidence="4" id="KW-1185">Reference proteome</keyword>